<evidence type="ECO:0000313" key="16">
    <source>
        <dbReference type="EMBL" id="RMY97546.1"/>
    </source>
</evidence>
<evidence type="ECO:0000256" key="9">
    <source>
        <dbReference type="ARBA" id="ARBA00023244"/>
    </source>
</evidence>
<dbReference type="EMBL" id="QWIQ01000261">
    <property type="protein sequence ID" value="RMY97546.1"/>
    <property type="molecule type" value="Genomic_DNA"/>
</dbReference>
<evidence type="ECO:0000256" key="4">
    <source>
        <dbReference type="ARBA" id="ARBA00005638"/>
    </source>
</evidence>
<dbReference type="EC" id="2.5.1.61" evidence="5"/>
<feature type="region of interest" description="Disordered" evidence="13">
    <location>
        <begin position="385"/>
        <end position="405"/>
    </location>
</feature>
<dbReference type="PRINTS" id="PR00151">
    <property type="entry name" value="PORPHBDMNASE"/>
</dbReference>
<evidence type="ECO:0000259" key="14">
    <source>
        <dbReference type="Pfam" id="PF01379"/>
    </source>
</evidence>
<dbReference type="Gene3D" id="3.30.160.40">
    <property type="entry name" value="Porphobilinogen deaminase, C-terminal domain"/>
    <property type="match status" value="1"/>
</dbReference>
<dbReference type="Gene3D" id="3.40.190.10">
    <property type="entry name" value="Periplasmic binding protein-like II"/>
    <property type="match status" value="2"/>
</dbReference>
<evidence type="ECO:0000313" key="17">
    <source>
        <dbReference type="Proteomes" id="UP000281468"/>
    </source>
</evidence>
<dbReference type="InterPro" id="IPR022419">
    <property type="entry name" value="Porphobilin_deaminase_cofac_BS"/>
</dbReference>
<evidence type="ECO:0000256" key="5">
    <source>
        <dbReference type="ARBA" id="ARBA00012655"/>
    </source>
</evidence>
<protein>
    <recommendedName>
        <fullName evidence="6">Porphobilinogen deaminase</fullName>
        <ecNumber evidence="5">2.5.1.61</ecNumber>
    </recommendedName>
    <alternativeName>
        <fullName evidence="11">Hydroxymethylbilane synthase</fullName>
    </alternativeName>
    <alternativeName>
        <fullName evidence="10">Pre-uroporphyrinogen synthase</fullName>
    </alternativeName>
</protein>
<feature type="compositionally biased region" description="Basic and acidic residues" evidence="13">
    <location>
        <begin position="393"/>
        <end position="405"/>
    </location>
</feature>
<dbReference type="GO" id="GO:0006782">
    <property type="term" value="P:protoporphyrinogen IX biosynthetic process"/>
    <property type="evidence" value="ECO:0007669"/>
    <property type="project" value="UniProtKB-UniPathway"/>
</dbReference>
<dbReference type="SUPFAM" id="SSF53850">
    <property type="entry name" value="Periplasmic binding protein-like II"/>
    <property type="match status" value="1"/>
</dbReference>
<evidence type="ECO:0000256" key="10">
    <source>
        <dbReference type="ARBA" id="ARBA00030685"/>
    </source>
</evidence>
<keyword evidence="8" id="KW-0350">Heme biosynthesis</keyword>
<sequence length="478" mass="52037">MDNAFSAQRGSLRLEPGFLHGPLGASRRRRSTLMLPRDIYAQNSIITKLSPAAVLSSSLSAISNMAAEKEMPDAAPPPDPSLSRTAAPDAANSSSAPSQTIHIGTRQSLLARVQADEVVRHLKAAWPQHNFEVHAMSTTGDNNQSTALHKFNEKALWTQELEVLLQSGELDLIVHCLKDMPTQLPKDLVIGGITKREDPRDALVIKPSLVGKYRTLAELPAGSVVGTSSLRRIAQCKRFYPHLKFTDVRGNLGTRLAKLDNPESEYSAIILAVAGLNRLGMGERITQHLSKLSGGMLYAVGQGALAIEIRDGDERVKELVHAIGDERTTREGLAERQLMRTLEGGCSVPIGVETEWVSRKGLLDTDVGIGVKPAEEYHKLTGIAETDLGGKTSENKKDEEGKESETLELTDELIMRAIVISLDGTDAAEVEARRRITSREEADEFGFEVAKQLVAKGADKILEQIQLDRGIIQEQGNA</sequence>
<evidence type="ECO:0000256" key="3">
    <source>
        <dbReference type="ARBA" id="ARBA00004735"/>
    </source>
</evidence>
<comment type="catalytic activity">
    <reaction evidence="12">
        <text>4 porphobilinogen + H2O = hydroxymethylbilane + 4 NH4(+)</text>
        <dbReference type="Rhea" id="RHEA:13185"/>
        <dbReference type="ChEBI" id="CHEBI:15377"/>
        <dbReference type="ChEBI" id="CHEBI:28938"/>
        <dbReference type="ChEBI" id="CHEBI:57845"/>
        <dbReference type="ChEBI" id="CHEBI:58126"/>
        <dbReference type="EC" id="2.5.1.61"/>
    </reaction>
</comment>
<evidence type="ECO:0000259" key="15">
    <source>
        <dbReference type="Pfam" id="PF03900"/>
    </source>
</evidence>
<keyword evidence="7" id="KW-0808">Transferase</keyword>
<evidence type="ECO:0000256" key="6">
    <source>
        <dbReference type="ARBA" id="ARBA00016519"/>
    </source>
</evidence>
<organism evidence="16 17">
    <name type="scientific">Hortaea werneckii</name>
    <name type="common">Black yeast</name>
    <name type="synonym">Cladosporium werneckii</name>
    <dbReference type="NCBI Taxonomy" id="91943"/>
    <lineage>
        <taxon>Eukaryota</taxon>
        <taxon>Fungi</taxon>
        <taxon>Dikarya</taxon>
        <taxon>Ascomycota</taxon>
        <taxon>Pezizomycotina</taxon>
        <taxon>Dothideomycetes</taxon>
        <taxon>Dothideomycetidae</taxon>
        <taxon>Mycosphaerellales</taxon>
        <taxon>Teratosphaeriaceae</taxon>
        <taxon>Hortaea</taxon>
    </lineage>
</organism>
<feature type="compositionally biased region" description="Low complexity" evidence="13">
    <location>
        <begin position="86"/>
        <end position="98"/>
    </location>
</feature>
<dbReference type="InterPro" id="IPR000860">
    <property type="entry name" value="HemC"/>
</dbReference>
<comment type="function">
    <text evidence="2">Tetrapolymerization of the monopyrrole PBG into the hydroxymethylbilane pre-uroporphyrinogen in several discrete steps.</text>
</comment>
<dbReference type="GO" id="GO:0005737">
    <property type="term" value="C:cytoplasm"/>
    <property type="evidence" value="ECO:0007669"/>
    <property type="project" value="TreeGrafter"/>
</dbReference>
<dbReference type="CDD" id="cd13645">
    <property type="entry name" value="PBP2_HuPBGD_like"/>
    <property type="match status" value="1"/>
</dbReference>
<dbReference type="GO" id="GO:0004418">
    <property type="term" value="F:hydroxymethylbilane synthase activity"/>
    <property type="evidence" value="ECO:0007669"/>
    <property type="project" value="UniProtKB-EC"/>
</dbReference>
<dbReference type="Proteomes" id="UP000281468">
    <property type="component" value="Unassembled WGS sequence"/>
</dbReference>
<proteinExistence type="inferred from homology"/>
<comment type="similarity">
    <text evidence="4">Belongs to the HMBS family.</text>
</comment>
<evidence type="ECO:0000256" key="13">
    <source>
        <dbReference type="SAM" id="MobiDB-lite"/>
    </source>
</evidence>
<dbReference type="Pfam" id="PF03900">
    <property type="entry name" value="Porphobil_deamC"/>
    <property type="match status" value="1"/>
</dbReference>
<dbReference type="PANTHER" id="PTHR11557">
    <property type="entry name" value="PORPHOBILINOGEN DEAMINASE"/>
    <property type="match status" value="1"/>
</dbReference>
<dbReference type="FunFam" id="3.40.190.10:FF:000086">
    <property type="entry name" value="Probable porphobilinogen deaminase"/>
    <property type="match status" value="1"/>
</dbReference>
<name>A0A3M7G9Y3_HORWE</name>
<comment type="pathway">
    <text evidence="3">Porphyrin-containing compound metabolism; protoporphyrin-IX biosynthesis; coproporphyrinogen-III from 5-aminolevulinate: step 2/4.</text>
</comment>
<evidence type="ECO:0000256" key="11">
    <source>
        <dbReference type="ARBA" id="ARBA00033064"/>
    </source>
</evidence>
<dbReference type="FunFam" id="3.40.190.10:FF:000005">
    <property type="entry name" value="Porphobilinogen deaminase"/>
    <property type="match status" value="1"/>
</dbReference>
<feature type="domain" description="Porphobilinogen deaminase C-terminal" evidence="15">
    <location>
        <begin position="333"/>
        <end position="357"/>
    </location>
</feature>
<evidence type="ECO:0000256" key="1">
    <source>
        <dbReference type="ARBA" id="ARBA00001916"/>
    </source>
</evidence>
<dbReference type="PROSITE" id="PS00533">
    <property type="entry name" value="PORPHOBILINOGEN_DEAM"/>
    <property type="match status" value="1"/>
</dbReference>
<dbReference type="UniPathway" id="UPA00251">
    <property type="reaction ID" value="UER00319"/>
</dbReference>
<evidence type="ECO:0000256" key="7">
    <source>
        <dbReference type="ARBA" id="ARBA00022679"/>
    </source>
</evidence>
<dbReference type="AlphaFoldDB" id="A0A3M7G9Y3"/>
<dbReference type="PANTHER" id="PTHR11557:SF0">
    <property type="entry name" value="PORPHOBILINOGEN DEAMINASE"/>
    <property type="match status" value="1"/>
</dbReference>
<comment type="cofactor">
    <cofactor evidence="1">
        <name>dipyrromethane</name>
        <dbReference type="ChEBI" id="CHEBI:60342"/>
    </cofactor>
</comment>
<evidence type="ECO:0000256" key="8">
    <source>
        <dbReference type="ARBA" id="ARBA00023133"/>
    </source>
</evidence>
<accession>A0A3M7G9Y3</accession>
<keyword evidence="9" id="KW-0627">Porphyrin biosynthesis</keyword>
<dbReference type="InterPro" id="IPR022418">
    <property type="entry name" value="Porphobilinogen_deaminase_C"/>
</dbReference>
<feature type="domain" description="Porphobilinogen deaminase N-terminal" evidence="14">
    <location>
        <begin position="101"/>
        <end position="317"/>
    </location>
</feature>
<dbReference type="InterPro" id="IPR022417">
    <property type="entry name" value="Porphobilin_deaminase_N"/>
</dbReference>
<gene>
    <name evidence="16" type="ORF">D0862_08023</name>
</gene>
<dbReference type="Pfam" id="PF01379">
    <property type="entry name" value="Porphobil_deam"/>
    <property type="match status" value="1"/>
</dbReference>
<dbReference type="SUPFAM" id="SSF54782">
    <property type="entry name" value="Porphobilinogen deaminase (hydroxymethylbilane synthase), C-terminal domain"/>
    <property type="match status" value="2"/>
</dbReference>
<reference evidence="16 17" key="1">
    <citation type="journal article" date="2018" name="BMC Genomics">
        <title>Genomic evidence for intraspecific hybridization in a clonal and extremely halotolerant yeast.</title>
        <authorList>
            <person name="Gostincar C."/>
            <person name="Stajich J.E."/>
            <person name="Zupancic J."/>
            <person name="Zalar P."/>
            <person name="Gunde-Cimerman N."/>
        </authorList>
    </citation>
    <scope>NUCLEOTIDE SEQUENCE [LARGE SCALE GENOMIC DNA]</scope>
    <source>
        <strain evidence="16 17">EXF-171</strain>
    </source>
</reference>
<dbReference type="NCBIfam" id="TIGR00212">
    <property type="entry name" value="hemC"/>
    <property type="match status" value="1"/>
</dbReference>
<comment type="caution">
    <text evidence="16">The sequence shown here is derived from an EMBL/GenBank/DDBJ whole genome shotgun (WGS) entry which is preliminary data.</text>
</comment>
<evidence type="ECO:0000256" key="2">
    <source>
        <dbReference type="ARBA" id="ARBA00002869"/>
    </source>
</evidence>
<evidence type="ECO:0000256" key="12">
    <source>
        <dbReference type="ARBA" id="ARBA00048169"/>
    </source>
</evidence>
<dbReference type="InterPro" id="IPR036803">
    <property type="entry name" value="Porphobilinogen_deaminase_C_sf"/>
</dbReference>
<feature type="region of interest" description="Disordered" evidence="13">
    <location>
        <begin position="67"/>
        <end position="102"/>
    </location>
</feature>